<evidence type="ECO:0000256" key="1">
    <source>
        <dbReference type="SAM" id="MobiDB-lite"/>
    </source>
</evidence>
<evidence type="ECO:0000313" key="2">
    <source>
        <dbReference type="EMBL" id="KAK5623227.1"/>
    </source>
</evidence>
<sequence length="83" mass="8897">MQKPSSSSSITMGILPDKVLAEEDDEETCAAKASNPFFGQWAPAVRNAAVLGLCTAQEGEESELESLTQRHNFPSPWSHSSCG</sequence>
<dbReference type="EMBL" id="JAHHUM010000041">
    <property type="protein sequence ID" value="KAK5623227.1"/>
    <property type="molecule type" value="Genomic_DNA"/>
</dbReference>
<organism evidence="2 3">
    <name type="scientific">Crenichthys baileyi</name>
    <name type="common">White River springfish</name>
    <dbReference type="NCBI Taxonomy" id="28760"/>
    <lineage>
        <taxon>Eukaryota</taxon>
        <taxon>Metazoa</taxon>
        <taxon>Chordata</taxon>
        <taxon>Craniata</taxon>
        <taxon>Vertebrata</taxon>
        <taxon>Euteleostomi</taxon>
        <taxon>Actinopterygii</taxon>
        <taxon>Neopterygii</taxon>
        <taxon>Teleostei</taxon>
        <taxon>Neoteleostei</taxon>
        <taxon>Acanthomorphata</taxon>
        <taxon>Ovalentaria</taxon>
        <taxon>Atherinomorphae</taxon>
        <taxon>Cyprinodontiformes</taxon>
        <taxon>Goodeidae</taxon>
        <taxon>Crenichthys</taxon>
    </lineage>
</organism>
<name>A0AAV9SP28_9TELE</name>
<accession>A0AAV9SP28</accession>
<gene>
    <name evidence="2" type="ORF">CRENBAI_017551</name>
</gene>
<proteinExistence type="predicted"/>
<keyword evidence="3" id="KW-1185">Reference proteome</keyword>
<reference evidence="2 3" key="1">
    <citation type="submission" date="2021-06" db="EMBL/GenBank/DDBJ databases">
        <authorList>
            <person name="Palmer J.M."/>
        </authorList>
    </citation>
    <scope>NUCLEOTIDE SEQUENCE [LARGE SCALE GENOMIC DNA]</scope>
    <source>
        <strain evidence="2 3">MEX-2019</strain>
        <tissue evidence="2">Muscle</tissue>
    </source>
</reference>
<dbReference type="AlphaFoldDB" id="A0AAV9SP28"/>
<evidence type="ECO:0000313" key="3">
    <source>
        <dbReference type="Proteomes" id="UP001311232"/>
    </source>
</evidence>
<feature type="compositionally biased region" description="Polar residues" evidence="1">
    <location>
        <begin position="65"/>
        <end position="83"/>
    </location>
</feature>
<protein>
    <submittedName>
        <fullName evidence="2">Uncharacterized protein</fullName>
    </submittedName>
</protein>
<dbReference type="Proteomes" id="UP001311232">
    <property type="component" value="Unassembled WGS sequence"/>
</dbReference>
<comment type="caution">
    <text evidence="2">The sequence shown here is derived from an EMBL/GenBank/DDBJ whole genome shotgun (WGS) entry which is preliminary data.</text>
</comment>
<feature type="region of interest" description="Disordered" evidence="1">
    <location>
        <begin position="62"/>
        <end position="83"/>
    </location>
</feature>